<evidence type="ECO:0000313" key="2">
    <source>
        <dbReference type="Proteomes" id="UP001518976"/>
    </source>
</evidence>
<dbReference type="Pfam" id="PF10025">
    <property type="entry name" value="DUF2267"/>
    <property type="match status" value="1"/>
</dbReference>
<proteinExistence type="predicted"/>
<sequence length="139" mass="15112">MQHDEFIGQVQARAHLDSRGAAEAGTRATLETLAERIPASLADHLAAQLPTELGEHLRRVEYAPDVPQTGVRMSRQEFFDRVAQRAGADPPKAVHEARTVVELLEEATQGALTERIRQSLDEELASILFSGSTGTAGRS</sequence>
<gene>
    <name evidence="1" type="ORF">JW592_12380</name>
</gene>
<dbReference type="Gene3D" id="1.10.490.110">
    <property type="entry name" value="Uncharacterized conserved protein DUF2267"/>
    <property type="match status" value="1"/>
</dbReference>
<dbReference type="InterPro" id="IPR038282">
    <property type="entry name" value="DUF2267_sf"/>
</dbReference>
<organism evidence="1 2">
    <name type="scientific">Streptomyces spirodelae</name>
    <dbReference type="NCBI Taxonomy" id="2812904"/>
    <lineage>
        <taxon>Bacteria</taxon>
        <taxon>Bacillati</taxon>
        <taxon>Actinomycetota</taxon>
        <taxon>Actinomycetes</taxon>
        <taxon>Kitasatosporales</taxon>
        <taxon>Streptomycetaceae</taxon>
        <taxon>Streptomyces</taxon>
    </lineage>
</organism>
<keyword evidence="2" id="KW-1185">Reference proteome</keyword>
<dbReference type="RefSeq" id="WP_209265066.1">
    <property type="nucleotide sequence ID" value="NZ_JAFFZN010000009.1"/>
</dbReference>
<dbReference type="InterPro" id="IPR018727">
    <property type="entry name" value="DUF2267"/>
</dbReference>
<evidence type="ECO:0000313" key="1">
    <source>
        <dbReference type="EMBL" id="MBO8186259.1"/>
    </source>
</evidence>
<dbReference type="EMBL" id="JAFFZN010000009">
    <property type="protein sequence ID" value="MBO8186259.1"/>
    <property type="molecule type" value="Genomic_DNA"/>
</dbReference>
<comment type="caution">
    <text evidence="1">The sequence shown here is derived from an EMBL/GenBank/DDBJ whole genome shotgun (WGS) entry which is preliminary data.</text>
</comment>
<name>A0ABS3WT13_9ACTN</name>
<protein>
    <submittedName>
        <fullName evidence="1">DUF2267 domain-containing protein</fullName>
    </submittedName>
</protein>
<dbReference type="Proteomes" id="UP001518976">
    <property type="component" value="Unassembled WGS sequence"/>
</dbReference>
<accession>A0ABS3WT13</accession>
<reference evidence="1 2" key="1">
    <citation type="submission" date="2021-02" db="EMBL/GenBank/DDBJ databases">
        <title>Streptomyces spirodelae sp. nov., isolated from duckweed.</title>
        <authorList>
            <person name="Saimee Y."/>
            <person name="Duangmal K."/>
        </authorList>
    </citation>
    <scope>NUCLEOTIDE SEQUENCE [LARGE SCALE GENOMIC DNA]</scope>
    <source>
        <strain evidence="1 2">DW4-2</strain>
    </source>
</reference>